<accession>A0A9N9U4G0</accession>
<reference evidence="1" key="1">
    <citation type="submission" date="2021-10" db="EMBL/GenBank/DDBJ databases">
        <authorList>
            <person name="Piombo E."/>
        </authorList>
    </citation>
    <scope>NUCLEOTIDE SEQUENCE</scope>
</reference>
<name>A0A9N9U4G0_9HYPO</name>
<organism evidence="1 2">
    <name type="scientific">Clonostachys byssicola</name>
    <dbReference type="NCBI Taxonomy" id="160290"/>
    <lineage>
        <taxon>Eukaryota</taxon>
        <taxon>Fungi</taxon>
        <taxon>Dikarya</taxon>
        <taxon>Ascomycota</taxon>
        <taxon>Pezizomycotina</taxon>
        <taxon>Sordariomycetes</taxon>
        <taxon>Hypocreomycetidae</taxon>
        <taxon>Hypocreales</taxon>
        <taxon>Bionectriaceae</taxon>
        <taxon>Clonostachys</taxon>
    </lineage>
</organism>
<keyword evidence="2" id="KW-1185">Reference proteome</keyword>
<proteinExistence type="predicted"/>
<protein>
    <submittedName>
        <fullName evidence="1">Uncharacterized protein</fullName>
    </submittedName>
</protein>
<evidence type="ECO:0000313" key="2">
    <source>
        <dbReference type="Proteomes" id="UP000754883"/>
    </source>
</evidence>
<sequence>MLSQPKSSLALSYDLAVTNTTVDEEPPIEAVLQGYLELLKTLYTNGLRIFALFTLPQLRGYINTYNNGVGGTLKELKGCHHDVREQAFDTAPAF</sequence>
<comment type="caution">
    <text evidence="1">The sequence shown here is derived from an EMBL/GenBank/DDBJ whole genome shotgun (WGS) entry which is preliminary data.</text>
</comment>
<dbReference type="Proteomes" id="UP000754883">
    <property type="component" value="Unassembled WGS sequence"/>
</dbReference>
<dbReference type="EMBL" id="CABFNO020001328">
    <property type="protein sequence ID" value="CAG9981892.1"/>
    <property type="molecule type" value="Genomic_DNA"/>
</dbReference>
<gene>
    <name evidence="1" type="ORF">CBYS24578_00009457</name>
</gene>
<evidence type="ECO:0000313" key="1">
    <source>
        <dbReference type="EMBL" id="CAG9981892.1"/>
    </source>
</evidence>
<dbReference type="AlphaFoldDB" id="A0A9N9U4G0"/>